<name>A0A397S5F2_9GLOM</name>
<comment type="caution">
    <text evidence="2">The sequence shown here is derived from an EMBL/GenBank/DDBJ whole genome shotgun (WGS) entry which is preliminary data.</text>
</comment>
<feature type="region of interest" description="Disordered" evidence="1">
    <location>
        <begin position="149"/>
        <end position="173"/>
    </location>
</feature>
<dbReference type="OrthoDB" id="2443830at2759"/>
<organism evidence="2 3">
    <name type="scientific">Glomus cerebriforme</name>
    <dbReference type="NCBI Taxonomy" id="658196"/>
    <lineage>
        <taxon>Eukaryota</taxon>
        <taxon>Fungi</taxon>
        <taxon>Fungi incertae sedis</taxon>
        <taxon>Mucoromycota</taxon>
        <taxon>Glomeromycotina</taxon>
        <taxon>Glomeromycetes</taxon>
        <taxon>Glomerales</taxon>
        <taxon>Glomeraceae</taxon>
        <taxon>Glomus</taxon>
    </lineage>
</organism>
<feature type="compositionally biased region" description="Polar residues" evidence="1">
    <location>
        <begin position="151"/>
        <end position="173"/>
    </location>
</feature>
<evidence type="ECO:0000313" key="2">
    <source>
        <dbReference type="EMBL" id="RIA81610.1"/>
    </source>
</evidence>
<protein>
    <submittedName>
        <fullName evidence="2">Uncharacterized protein</fullName>
    </submittedName>
</protein>
<dbReference type="AlphaFoldDB" id="A0A397S5F2"/>
<sequence>MGFGYEKINLVNNQTGFSPLKEVPQVEKFNRETEQNLNLKRQVLFASYKTSFATQDNYQELTRRLKEEVNTNLSATCSQFSSLSSLNNLNELTNRYLSQIFKGLVYANTHEDLEEQLAIMPPQSFQIQKTGNQSINEGWNIALNELKFESHNSPGSDAPQNPDSPVNPLSNNPQIKQLQDQAEEIRQLLTPCQQLFNSANLDPNDTKDKLKEIDIRSKINTIEHEITMVGYKKDDLGRIKREVNRFEDILAG</sequence>
<evidence type="ECO:0000313" key="3">
    <source>
        <dbReference type="Proteomes" id="UP000265703"/>
    </source>
</evidence>
<evidence type="ECO:0000256" key="1">
    <source>
        <dbReference type="SAM" id="MobiDB-lite"/>
    </source>
</evidence>
<dbReference type="Proteomes" id="UP000265703">
    <property type="component" value="Unassembled WGS sequence"/>
</dbReference>
<gene>
    <name evidence="2" type="ORF">C1645_836706</name>
</gene>
<keyword evidence="3" id="KW-1185">Reference proteome</keyword>
<dbReference type="EMBL" id="QKYT01000769">
    <property type="protein sequence ID" value="RIA81610.1"/>
    <property type="molecule type" value="Genomic_DNA"/>
</dbReference>
<reference evidence="2 3" key="1">
    <citation type="submission" date="2018-06" db="EMBL/GenBank/DDBJ databases">
        <title>Comparative genomics reveals the genomic features of Rhizophagus irregularis, R. cerebriforme, R. diaphanum and Gigaspora rosea, and their symbiotic lifestyle signature.</title>
        <authorList>
            <person name="Morin E."/>
            <person name="San Clemente H."/>
            <person name="Chen E.C.H."/>
            <person name="De La Providencia I."/>
            <person name="Hainaut M."/>
            <person name="Kuo A."/>
            <person name="Kohler A."/>
            <person name="Murat C."/>
            <person name="Tang N."/>
            <person name="Roy S."/>
            <person name="Loubradou J."/>
            <person name="Henrissat B."/>
            <person name="Grigoriev I.V."/>
            <person name="Corradi N."/>
            <person name="Roux C."/>
            <person name="Martin F.M."/>
        </authorList>
    </citation>
    <scope>NUCLEOTIDE SEQUENCE [LARGE SCALE GENOMIC DNA]</scope>
    <source>
        <strain evidence="2 3">DAOM 227022</strain>
    </source>
</reference>
<proteinExistence type="predicted"/>
<accession>A0A397S5F2</accession>